<comment type="caution">
    <text evidence="2">The sequence shown here is derived from an EMBL/GenBank/DDBJ whole genome shotgun (WGS) entry which is preliminary data.</text>
</comment>
<dbReference type="AlphaFoldDB" id="A0A9P6ZP57"/>
<feature type="transmembrane region" description="Helical" evidence="1">
    <location>
        <begin position="21"/>
        <end position="41"/>
    </location>
</feature>
<dbReference type="Proteomes" id="UP000714275">
    <property type="component" value="Unassembled WGS sequence"/>
</dbReference>
<organism evidence="2 3">
    <name type="scientific">Suillus placidus</name>
    <dbReference type="NCBI Taxonomy" id="48579"/>
    <lineage>
        <taxon>Eukaryota</taxon>
        <taxon>Fungi</taxon>
        <taxon>Dikarya</taxon>
        <taxon>Basidiomycota</taxon>
        <taxon>Agaricomycotina</taxon>
        <taxon>Agaricomycetes</taxon>
        <taxon>Agaricomycetidae</taxon>
        <taxon>Boletales</taxon>
        <taxon>Suillineae</taxon>
        <taxon>Suillaceae</taxon>
        <taxon>Suillus</taxon>
    </lineage>
</organism>
<keyword evidence="1" id="KW-1133">Transmembrane helix</keyword>
<gene>
    <name evidence="2" type="ORF">EV702DRAFT_1200610</name>
</gene>
<proteinExistence type="predicted"/>
<accession>A0A9P6ZP57</accession>
<keyword evidence="1" id="KW-0812">Transmembrane</keyword>
<dbReference type="EMBL" id="JABBWD010000044">
    <property type="protein sequence ID" value="KAG1774113.1"/>
    <property type="molecule type" value="Genomic_DNA"/>
</dbReference>
<protein>
    <submittedName>
        <fullName evidence="2">Uncharacterized protein</fullName>
    </submittedName>
</protein>
<evidence type="ECO:0000313" key="2">
    <source>
        <dbReference type="EMBL" id="KAG1774113.1"/>
    </source>
</evidence>
<keyword evidence="1" id="KW-0472">Membrane</keyword>
<evidence type="ECO:0000313" key="3">
    <source>
        <dbReference type="Proteomes" id="UP000714275"/>
    </source>
</evidence>
<reference evidence="2" key="1">
    <citation type="journal article" date="2020" name="New Phytol.">
        <title>Comparative genomics reveals dynamic genome evolution in host specialist ectomycorrhizal fungi.</title>
        <authorList>
            <person name="Lofgren L.A."/>
            <person name="Nguyen N.H."/>
            <person name="Vilgalys R."/>
            <person name="Ruytinx J."/>
            <person name="Liao H.L."/>
            <person name="Branco S."/>
            <person name="Kuo A."/>
            <person name="LaButti K."/>
            <person name="Lipzen A."/>
            <person name="Andreopoulos W."/>
            <person name="Pangilinan J."/>
            <person name="Riley R."/>
            <person name="Hundley H."/>
            <person name="Na H."/>
            <person name="Barry K."/>
            <person name="Grigoriev I.V."/>
            <person name="Stajich J.E."/>
            <person name="Kennedy P.G."/>
        </authorList>
    </citation>
    <scope>NUCLEOTIDE SEQUENCE</scope>
    <source>
        <strain evidence="2">DOB743</strain>
    </source>
</reference>
<name>A0A9P6ZP57_9AGAM</name>
<evidence type="ECO:0000256" key="1">
    <source>
        <dbReference type="SAM" id="Phobius"/>
    </source>
</evidence>
<sequence length="109" mass="12112">MSTAVRASHDRRPRTAELRSRRSLAALAGDGIWALMFINYYTASIAGKYELSGHISAASRTVEVSPSASATSLTMEFPLYRFDEPTKLLELWKSLPQRVPLRLSVSLVN</sequence>
<keyword evidence="3" id="KW-1185">Reference proteome</keyword>